<reference evidence="2 3" key="1">
    <citation type="submission" date="2024-04" db="EMBL/GenBank/DDBJ databases">
        <authorList>
            <person name="Waldvogel A.-M."/>
            <person name="Schoenle A."/>
        </authorList>
    </citation>
    <scope>NUCLEOTIDE SEQUENCE [LARGE SCALE GENOMIC DNA]</scope>
</reference>
<dbReference type="Proteomes" id="UP001497482">
    <property type="component" value="Chromosome 7"/>
</dbReference>
<gene>
    <name evidence="2" type="ORF">KC01_LOCUS38365</name>
</gene>
<feature type="compositionally biased region" description="Low complexity" evidence="1">
    <location>
        <begin position="79"/>
        <end position="89"/>
    </location>
</feature>
<evidence type="ECO:0000313" key="3">
    <source>
        <dbReference type="Proteomes" id="UP001497482"/>
    </source>
</evidence>
<feature type="compositionally biased region" description="Pro residues" evidence="1">
    <location>
        <begin position="66"/>
        <end position="78"/>
    </location>
</feature>
<protein>
    <submittedName>
        <fullName evidence="2">Uncharacterized protein</fullName>
    </submittedName>
</protein>
<keyword evidence="3" id="KW-1185">Reference proteome</keyword>
<dbReference type="EMBL" id="OZ035829">
    <property type="protein sequence ID" value="CAL1611986.1"/>
    <property type="molecule type" value="Genomic_DNA"/>
</dbReference>
<dbReference type="AlphaFoldDB" id="A0AAV2MG14"/>
<feature type="compositionally biased region" description="Basic and acidic residues" evidence="1">
    <location>
        <begin position="12"/>
        <end position="32"/>
    </location>
</feature>
<accession>A0AAV2MG14</accession>
<organism evidence="2 3">
    <name type="scientific">Knipowitschia caucasica</name>
    <name type="common">Caucasian dwarf goby</name>
    <name type="synonym">Pomatoschistus caucasicus</name>
    <dbReference type="NCBI Taxonomy" id="637954"/>
    <lineage>
        <taxon>Eukaryota</taxon>
        <taxon>Metazoa</taxon>
        <taxon>Chordata</taxon>
        <taxon>Craniata</taxon>
        <taxon>Vertebrata</taxon>
        <taxon>Euteleostomi</taxon>
        <taxon>Actinopterygii</taxon>
        <taxon>Neopterygii</taxon>
        <taxon>Teleostei</taxon>
        <taxon>Neoteleostei</taxon>
        <taxon>Acanthomorphata</taxon>
        <taxon>Gobiaria</taxon>
        <taxon>Gobiiformes</taxon>
        <taxon>Gobioidei</taxon>
        <taxon>Gobiidae</taxon>
        <taxon>Gobiinae</taxon>
        <taxon>Knipowitschia</taxon>
    </lineage>
</organism>
<sequence length="98" mass="10632">MSHTTATTKRTFPLERDQDLAEGEELRGDLPDPRPVPAACTRKQLQLNTSNALPSATSKNNFCVQPEPPSPPSHPPLIPLSSPKLQPPSWCSDGGFCQ</sequence>
<feature type="region of interest" description="Disordered" evidence="1">
    <location>
        <begin position="49"/>
        <end position="98"/>
    </location>
</feature>
<feature type="compositionally biased region" description="Polar residues" evidence="1">
    <location>
        <begin position="49"/>
        <end position="63"/>
    </location>
</feature>
<evidence type="ECO:0000313" key="2">
    <source>
        <dbReference type="EMBL" id="CAL1611986.1"/>
    </source>
</evidence>
<feature type="region of interest" description="Disordered" evidence="1">
    <location>
        <begin position="1"/>
        <end position="37"/>
    </location>
</feature>
<feature type="compositionally biased region" description="Polar residues" evidence="1">
    <location>
        <begin position="1"/>
        <end position="10"/>
    </location>
</feature>
<proteinExistence type="predicted"/>
<evidence type="ECO:0000256" key="1">
    <source>
        <dbReference type="SAM" id="MobiDB-lite"/>
    </source>
</evidence>
<name>A0AAV2MG14_KNICA</name>